<proteinExistence type="predicted"/>
<reference evidence="2 3" key="1">
    <citation type="submission" date="2018-01" db="EMBL/GenBank/DDBJ databases">
        <title>Deinococcus koreensis sp. nov., a radiation-resistant bacterium isolated from river water.</title>
        <authorList>
            <person name="Choi A."/>
        </authorList>
    </citation>
    <scope>NUCLEOTIDE SEQUENCE [LARGE SCALE GENOMIC DNA]</scope>
    <source>
        <strain evidence="2 3">SJW1-2</strain>
    </source>
</reference>
<sequence length="84" mass="8754">MKSTSLKLTAQQQAHAHANSAQVKGLTEHLYQVGAIPLDDSAAPVHAEGPSESGGSENPGFRPSGSVADVLRPSSRDTFQLAED</sequence>
<keyword evidence="3" id="KW-1185">Reference proteome</keyword>
<dbReference type="Proteomes" id="UP000236379">
    <property type="component" value="Unassembled WGS sequence"/>
</dbReference>
<evidence type="ECO:0000313" key="2">
    <source>
        <dbReference type="EMBL" id="PNY79392.1"/>
    </source>
</evidence>
<comment type="caution">
    <text evidence="2">The sequence shown here is derived from an EMBL/GenBank/DDBJ whole genome shotgun (WGS) entry which is preliminary data.</text>
</comment>
<dbReference type="AlphaFoldDB" id="A0A2K3US68"/>
<evidence type="ECO:0000256" key="1">
    <source>
        <dbReference type="SAM" id="MobiDB-lite"/>
    </source>
</evidence>
<feature type="region of interest" description="Disordered" evidence="1">
    <location>
        <begin position="41"/>
        <end position="84"/>
    </location>
</feature>
<evidence type="ECO:0000313" key="3">
    <source>
        <dbReference type="Proteomes" id="UP000236379"/>
    </source>
</evidence>
<dbReference type="EMBL" id="PPPD01000004">
    <property type="protein sequence ID" value="PNY79392.1"/>
    <property type="molecule type" value="Genomic_DNA"/>
</dbReference>
<gene>
    <name evidence="2" type="ORF">CVO96_19930</name>
</gene>
<organism evidence="2 3">
    <name type="scientific">Deinococcus koreensis</name>
    <dbReference type="NCBI Taxonomy" id="2054903"/>
    <lineage>
        <taxon>Bacteria</taxon>
        <taxon>Thermotogati</taxon>
        <taxon>Deinococcota</taxon>
        <taxon>Deinococci</taxon>
        <taxon>Deinococcales</taxon>
        <taxon>Deinococcaceae</taxon>
        <taxon>Deinococcus</taxon>
    </lineage>
</organism>
<name>A0A2K3US68_9DEIO</name>
<accession>A0A2K3US68</accession>
<protein>
    <submittedName>
        <fullName evidence="2">Uncharacterized protein</fullName>
    </submittedName>
</protein>